<evidence type="ECO:0000256" key="1">
    <source>
        <dbReference type="SAM" id="Phobius"/>
    </source>
</evidence>
<comment type="caution">
    <text evidence="2">The sequence shown here is derived from an EMBL/GenBank/DDBJ whole genome shotgun (WGS) entry which is preliminary data.</text>
</comment>
<gene>
    <name evidence="2" type="ORF">C440_13314</name>
</gene>
<evidence type="ECO:0000313" key="2">
    <source>
        <dbReference type="EMBL" id="ELZ91295.1"/>
    </source>
</evidence>
<protein>
    <submittedName>
        <fullName evidence="2">Uncharacterized protein</fullName>
    </submittedName>
</protein>
<dbReference type="AlphaFoldDB" id="M0I3C2"/>
<name>M0I3C2_9EURY</name>
<feature type="transmembrane region" description="Helical" evidence="1">
    <location>
        <begin position="6"/>
        <end position="33"/>
    </location>
</feature>
<keyword evidence="3" id="KW-1185">Reference proteome</keyword>
<organism evidence="2 3">
    <name type="scientific">Haloferax mucosum ATCC BAA-1512</name>
    <dbReference type="NCBI Taxonomy" id="662479"/>
    <lineage>
        <taxon>Archaea</taxon>
        <taxon>Methanobacteriati</taxon>
        <taxon>Methanobacteriota</taxon>
        <taxon>Stenosarchaea group</taxon>
        <taxon>Halobacteria</taxon>
        <taxon>Halobacteriales</taxon>
        <taxon>Haloferacaceae</taxon>
        <taxon>Haloferax</taxon>
    </lineage>
</organism>
<proteinExistence type="predicted"/>
<dbReference type="RefSeq" id="WP_008321011.1">
    <property type="nucleotide sequence ID" value="NZ_AOLN01000018.1"/>
</dbReference>
<feature type="transmembrane region" description="Helical" evidence="1">
    <location>
        <begin position="45"/>
        <end position="71"/>
    </location>
</feature>
<dbReference type="STRING" id="662479.C440_13314"/>
<sequence length="74" mass="7974">MVPLQFGFPGFGVLLVSVAVPVLLGFALAYLVYNDAEKRGDENAVLWALGVGVLTLTTFFGGLLVVGVYVWQRE</sequence>
<dbReference type="Proteomes" id="UP000011550">
    <property type="component" value="Unassembled WGS sequence"/>
</dbReference>
<dbReference type="PATRIC" id="fig|662479.7.peg.2692"/>
<keyword evidence="1" id="KW-0812">Transmembrane</keyword>
<keyword evidence="1" id="KW-1133">Transmembrane helix</keyword>
<evidence type="ECO:0000313" key="3">
    <source>
        <dbReference type="Proteomes" id="UP000011550"/>
    </source>
</evidence>
<accession>M0I3C2</accession>
<dbReference type="EMBL" id="AOLN01000018">
    <property type="protein sequence ID" value="ELZ91295.1"/>
    <property type="molecule type" value="Genomic_DNA"/>
</dbReference>
<reference evidence="2 3" key="1">
    <citation type="journal article" date="2014" name="PLoS Genet.">
        <title>Phylogenetically driven sequencing of extremely halophilic archaea reveals strategies for static and dynamic osmo-response.</title>
        <authorList>
            <person name="Becker E.A."/>
            <person name="Seitzer P.M."/>
            <person name="Tritt A."/>
            <person name="Larsen D."/>
            <person name="Krusor M."/>
            <person name="Yao A.I."/>
            <person name="Wu D."/>
            <person name="Madern D."/>
            <person name="Eisen J.A."/>
            <person name="Darling A.E."/>
            <person name="Facciotti M.T."/>
        </authorList>
    </citation>
    <scope>NUCLEOTIDE SEQUENCE [LARGE SCALE GENOMIC DNA]</scope>
    <source>
        <strain evidence="2 3">ATCC BAA-1512</strain>
    </source>
</reference>
<keyword evidence="1" id="KW-0472">Membrane</keyword>